<organism evidence="2 3">
    <name type="scientific">Allacma fusca</name>
    <dbReference type="NCBI Taxonomy" id="39272"/>
    <lineage>
        <taxon>Eukaryota</taxon>
        <taxon>Metazoa</taxon>
        <taxon>Ecdysozoa</taxon>
        <taxon>Arthropoda</taxon>
        <taxon>Hexapoda</taxon>
        <taxon>Collembola</taxon>
        <taxon>Symphypleona</taxon>
        <taxon>Sminthuridae</taxon>
        <taxon>Allacma</taxon>
    </lineage>
</organism>
<feature type="compositionally biased region" description="Polar residues" evidence="1">
    <location>
        <begin position="46"/>
        <end position="55"/>
    </location>
</feature>
<protein>
    <submittedName>
        <fullName evidence="2">Uncharacterized protein</fullName>
    </submittedName>
</protein>
<accession>A0A8J2PW68</accession>
<name>A0A8J2PW68_9HEXA</name>
<reference evidence="2" key="1">
    <citation type="submission" date="2021-06" db="EMBL/GenBank/DDBJ databases">
        <authorList>
            <person name="Hodson N. C."/>
            <person name="Mongue J. A."/>
            <person name="Jaron S. K."/>
        </authorList>
    </citation>
    <scope>NUCLEOTIDE SEQUENCE</scope>
</reference>
<dbReference type="AlphaFoldDB" id="A0A8J2PW68"/>
<dbReference type="Proteomes" id="UP000708208">
    <property type="component" value="Unassembled WGS sequence"/>
</dbReference>
<evidence type="ECO:0000313" key="2">
    <source>
        <dbReference type="EMBL" id="CAG7824040.1"/>
    </source>
</evidence>
<gene>
    <name evidence="2" type="ORF">AFUS01_LOCUS34220</name>
</gene>
<comment type="caution">
    <text evidence="2">The sequence shown here is derived from an EMBL/GenBank/DDBJ whole genome shotgun (WGS) entry which is preliminary data.</text>
</comment>
<feature type="region of interest" description="Disordered" evidence="1">
    <location>
        <begin position="35"/>
        <end position="56"/>
    </location>
</feature>
<keyword evidence="3" id="KW-1185">Reference proteome</keyword>
<sequence>MTVVYILVTLPSTGSRTRVSQEDDRCQYDMKDKTQETASHGHLFTPASSRQPVTTTREKLSFNKLIST</sequence>
<evidence type="ECO:0000256" key="1">
    <source>
        <dbReference type="SAM" id="MobiDB-lite"/>
    </source>
</evidence>
<proteinExistence type="predicted"/>
<dbReference type="EMBL" id="CAJVCH010531453">
    <property type="protein sequence ID" value="CAG7824040.1"/>
    <property type="molecule type" value="Genomic_DNA"/>
</dbReference>
<evidence type="ECO:0000313" key="3">
    <source>
        <dbReference type="Proteomes" id="UP000708208"/>
    </source>
</evidence>